<evidence type="ECO:0000256" key="1">
    <source>
        <dbReference type="SAM" id="MobiDB-lite"/>
    </source>
</evidence>
<proteinExistence type="predicted"/>
<name>A0A0D2F6Z7_9EURO</name>
<feature type="compositionally biased region" description="Polar residues" evidence="1">
    <location>
        <begin position="33"/>
        <end position="55"/>
    </location>
</feature>
<dbReference type="Proteomes" id="UP000054266">
    <property type="component" value="Unassembled WGS sequence"/>
</dbReference>
<sequence length="368" mass="40816">MALSVTMDLIDESKTRSSRARDCDQQHALGGSDSDSSELQPRPSISPSGQSATSNELSPCEISVLHAKDYTPALQRVIQHIHGLSDGTTHIQHWQEFSLSADDFEILQELVARNEFGFQILRFDYSADEQIFILRMTPDVVHSVYRSELEFYLRTQLALIPTRNGVSPAAADFAAGVSCFGDGTFKYPSTRPGVQTYNSKSPDCWFGHESRYHPSFVIEVANSQSTKSLERLAEQYLLETNADVRTVVGIDLDYNDKTRATVSVWRPRLDNGGSVVGVMCESLDTRISGGQTNVDPDSGLRLSLEDFAFARESGVFDNLDEVHIFLSAQLLCNILEKAERLQRGMVNRESALNPLLATLQPNLSMATT</sequence>
<evidence type="ECO:0008006" key="4">
    <source>
        <dbReference type="Google" id="ProtNLM"/>
    </source>
</evidence>
<gene>
    <name evidence="2" type="ORF">PV04_08722</name>
</gene>
<protein>
    <recommendedName>
        <fullName evidence="4">Restriction endonuclease domain-containing protein</fullName>
    </recommendedName>
</protein>
<organism evidence="2 3">
    <name type="scientific">Phialophora macrospora</name>
    <dbReference type="NCBI Taxonomy" id="1851006"/>
    <lineage>
        <taxon>Eukaryota</taxon>
        <taxon>Fungi</taxon>
        <taxon>Dikarya</taxon>
        <taxon>Ascomycota</taxon>
        <taxon>Pezizomycotina</taxon>
        <taxon>Eurotiomycetes</taxon>
        <taxon>Chaetothyriomycetidae</taxon>
        <taxon>Chaetothyriales</taxon>
        <taxon>Herpotrichiellaceae</taxon>
        <taxon>Phialophora</taxon>
    </lineage>
</organism>
<keyword evidence="3" id="KW-1185">Reference proteome</keyword>
<feature type="region of interest" description="Disordered" evidence="1">
    <location>
        <begin position="1"/>
        <end position="55"/>
    </location>
</feature>
<dbReference type="AlphaFoldDB" id="A0A0D2F6Z7"/>
<feature type="compositionally biased region" description="Basic and acidic residues" evidence="1">
    <location>
        <begin position="11"/>
        <end position="25"/>
    </location>
</feature>
<evidence type="ECO:0000313" key="3">
    <source>
        <dbReference type="Proteomes" id="UP000054266"/>
    </source>
</evidence>
<accession>A0A0D2F6Z7</accession>
<dbReference type="STRING" id="5601.A0A0D2F6Z7"/>
<reference evidence="2 3" key="1">
    <citation type="submission" date="2015-01" db="EMBL/GenBank/DDBJ databases">
        <title>The Genome Sequence of Capronia semiimmersa CBS27337.</title>
        <authorList>
            <consortium name="The Broad Institute Genomics Platform"/>
            <person name="Cuomo C."/>
            <person name="de Hoog S."/>
            <person name="Gorbushina A."/>
            <person name="Stielow B."/>
            <person name="Teixiera M."/>
            <person name="Abouelleil A."/>
            <person name="Chapman S.B."/>
            <person name="Priest M."/>
            <person name="Young S.K."/>
            <person name="Wortman J."/>
            <person name="Nusbaum C."/>
            <person name="Birren B."/>
        </authorList>
    </citation>
    <scope>NUCLEOTIDE SEQUENCE [LARGE SCALE GENOMIC DNA]</scope>
    <source>
        <strain evidence="2 3">CBS 27337</strain>
    </source>
</reference>
<dbReference type="HOGENOM" id="CLU_044860_1_0_1"/>
<dbReference type="EMBL" id="KN846961">
    <property type="protein sequence ID" value="KIW63743.1"/>
    <property type="molecule type" value="Genomic_DNA"/>
</dbReference>
<evidence type="ECO:0000313" key="2">
    <source>
        <dbReference type="EMBL" id="KIW63743.1"/>
    </source>
</evidence>